<feature type="binding site" evidence="2">
    <location>
        <position position="138"/>
    </location>
    <ligand>
        <name>Fe cation</name>
        <dbReference type="ChEBI" id="CHEBI:24875"/>
    </ligand>
</feature>
<dbReference type="Gene3D" id="3.90.45.10">
    <property type="entry name" value="Peptide deformylase"/>
    <property type="match status" value="1"/>
</dbReference>
<comment type="caution">
    <text evidence="3">The sequence shown here is derived from an EMBL/GenBank/DDBJ whole genome shotgun (WGS) entry which is preliminary data.</text>
</comment>
<comment type="catalytic activity">
    <reaction evidence="2">
        <text>N-terminal N-formyl-L-methionyl-[peptide] + H2O = N-terminal L-methionyl-[peptide] + formate</text>
        <dbReference type="Rhea" id="RHEA:24420"/>
        <dbReference type="Rhea" id="RHEA-COMP:10639"/>
        <dbReference type="Rhea" id="RHEA-COMP:10640"/>
        <dbReference type="ChEBI" id="CHEBI:15377"/>
        <dbReference type="ChEBI" id="CHEBI:15740"/>
        <dbReference type="ChEBI" id="CHEBI:49298"/>
        <dbReference type="ChEBI" id="CHEBI:64731"/>
        <dbReference type="EC" id="3.5.1.88"/>
    </reaction>
</comment>
<dbReference type="AlphaFoldDB" id="A0A133N9U5"/>
<dbReference type="HAMAP" id="MF_00163">
    <property type="entry name" value="Pep_deformylase"/>
    <property type="match status" value="1"/>
</dbReference>
<dbReference type="PATRIC" id="fig|134605.3.peg.1495"/>
<dbReference type="Pfam" id="PF01327">
    <property type="entry name" value="Pep_deformylase"/>
    <property type="match status" value="1"/>
</dbReference>
<comment type="cofactor">
    <cofactor evidence="2">
        <name>Fe(2+)</name>
        <dbReference type="ChEBI" id="CHEBI:29033"/>
    </cofactor>
    <text evidence="2">Binds 1 Fe(2+) ion.</text>
</comment>
<reference evidence="4" key="1">
    <citation type="submission" date="2016-01" db="EMBL/GenBank/DDBJ databases">
        <authorList>
            <person name="Mitreva M."/>
            <person name="Pepin K.H."/>
            <person name="Mihindukulasuriya K.A."/>
            <person name="Fulton R."/>
            <person name="Fronick C."/>
            <person name="O'Laughlin M."/>
            <person name="Miner T."/>
            <person name="Herter B."/>
            <person name="Rosa B.A."/>
            <person name="Cordes M."/>
            <person name="Tomlinson C."/>
            <person name="Wollam A."/>
            <person name="Palsikar V.B."/>
            <person name="Mardis E.R."/>
            <person name="Wilson R.K."/>
        </authorList>
    </citation>
    <scope>NUCLEOTIDE SEQUENCE [LARGE SCALE GENOMIC DNA]</scope>
    <source>
        <strain evidence="4">CMW8396</strain>
    </source>
</reference>
<dbReference type="GO" id="GO:0006412">
    <property type="term" value="P:translation"/>
    <property type="evidence" value="ECO:0007669"/>
    <property type="project" value="UniProtKB-UniRule"/>
</dbReference>
<feature type="binding site" evidence="2">
    <location>
        <position position="134"/>
    </location>
    <ligand>
        <name>Fe cation</name>
        <dbReference type="ChEBI" id="CHEBI:24875"/>
    </ligand>
</feature>
<name>A0A133N9U5_9FUSO</name>
<keyword evidence="2" id="KW-0648">Protein biosynthesis</keyword>
<comment type="similarity">
    <text evidence="1 2">Belongs to the polypeptide deformylase family.</text>
</comment>
<dbReference type="InterPro" id="IPR023635">
    <property type="entry name" value="Peptide_deformylase"/>
</dbReference>
<accession>A0A133N9U5</accession>
<dbReference type="NCBIfam" id="TIGR00079">
    <property type="entry name" value="pept_deformyl"/>
    <property type="match status" value="1"/>
</dbReference>
<sequence length="173" mass="19640">MIYEIRKYGDPVLRKVAEKVEDINDEIREILSNMLETMYATDGVGLAAPQVGISLRMFVCDVGTPEESQVKKIINPIITPLTEENISVEEGCLSVPGIYRKVDRIAKIKISYQNEMGEKIEEILEGFPAIVVQHEYDHLEATLFVDRVSPMAKRMIAKKLQALKKETMRDAKE</sequence>
<dbReference type="STRING" id="134605.HMPREF3206_01512"/>
<dbReference type="GO" id="GO:0042586">
    <property type="term" value="F:peptide deformylase activity"/>
    <property type="evidence" value="ECO:0007669"/>
    <property type="project" value="UniProtKB-UniRule"/>
</dbReference>
<feature type="binding site" evidence="2">
    <location>
        <position position="92"/>
    </location>
    <ligand>
        <name>Fe cation</name>
        <dbReference type="ChEBI" id="CHEBI:24875"/>
    </ligand>
</feature>
<evidence type="ECO:0000313" key="3">
    <source>
        <dbReference type="EMBL" id="KXA13059.1"/>
    </source>
</evidence>
<evidence type="ECO:0000313" key="4">
    <source>
        <dbReference type="Proteomes" id="UP000070617"/>
    </source>
</evidence>
<dbReference type="PANTHER" id="PTHR10458">
    <property type="entry name" value="PEPTIDE DEFORMYLASE"/>
    <property type="match status" value="1"/>
</dbReference>
<dbReference type="PANTHER" id="PTHR10458:SF22">
    <property type="entry name" value="PEPTIDE DEFORMYLASE"/>
    <property type="match status" value="1"/>
</dbReference>
<dbReference type="SUPFAM" id="SSF56420">
    <property type="entry name" value="Peptide deformylase"/>
    <property type="match status" value="1"/>
</dbReference>
<dbReference type="EC" id="3.5.1.88" evidence="2"/>
<dbReference type="GO" id="GO:0046872">
    <property type="term" value="F:metal ion binding"/>
    <property type="evidence" value="ECO:0007669"/>
    <property type="project" value="UniProtKB-KW"/>
</dbReference>
<dbReference type="CDD" id="cd00487">
    <property type="entry name" value="Pep_deformylase"/>
    <property type="match status" value="1"/>
</dbReference>
<dbReference type="RefSeq" id="WP_008801748.1">
    <property type="nucleotide sequence ID" value="NZ_KQ956568.1"/>
</dbReference>
<protein>
    <recommendedName>
        <fullName evidence="2">Peptide deformylase</fullName>
        <shortName evidence="2">PDF</shortName>
        <ecNumber evidence="2">3.5.1.88</ecNumber>
    </recommendedName>
    <alternativeName>
        <fullName evidence="2">Polypeptide deformylase</fullName>
    </alternativeName>
</protein>
<dbReference type="PRINTS" id="PR01576">
    <property type="entry name" value="PDEFORMYLASE"/>
</dbReference>
<feature type="active site" evidence="2">
    <location>
        <position position="135"/>
    </location>
</feature>
<dbReference type="Proteomes" id="UP000070617">
    <property type="component" value="Unassembled WGS sequence"/>
</dbReference>
<keyword evidence="4" id="KW-1185">Reference proteome</keyword>
<keyword evidence="2" id="KW-0378">Hydrolase</keyword>
<keyword evidence="2" id="KW-0408">Iron</keyword>
<dbReference type="NCBIfam" id="NF001159">
    <property type="entry name" value="PRK00150.1-3"/>
    <property type="match status" value="1"/>
</dbReference>
<dbReference type="PIRSF" id="PIRSF004749">
    <property type="entry name" value="Pep_def"/>
    <property type="match status" value="1"/>
</dbReference>
<gene>
    <name evidence="2" type="primary">def</name>
    <name evidence="3" type="ORF">HMPREF3206_01512</name>
</gene>
<evidence type="ECO:0000256" key="2">
    <source>
        <dbReference type="HAMAP-Rule" id="MF_00163"/>
    </source>
</evidence>
<comment type="function">
    <text evidence="2">Removes the formyl group from the N-terminal Met of newly synthesized proteins. Requires at least a dipeptide for an efficient rate of reaction. N-terminal L-methionine is a prerequisite for activity but the enzyme has broad specificity at other positions.</text>
</comment>
<proteinExistence type="inferred from homology"/>
<evidence type="ECO:0000256" key="1">
    <source>
        <dbReference type="ARBA" id="ARBA00010759"/>
    </source>
</evidence>
<keyword evidence="2" id="KW-0479">Metal-binding</keyword>
<dbReference type="EMBL" id="LRPX01000083">
    <property type="protein sequence ID" value="KXA13059.1"/>
    <property type="molecule type" value="Genomic_DNA"/>
</dbReference>
<organism evidence="3 4">
    <name type="scientific">Fusobacterium equinum</name>
    <dbReference type="NCBI Taxonomy" id="134605"/>
    <lineage>
        <taxon>Bacteria</taxon>
        <taxon>Fusobacteriati</taxon>
        <taxon>Fusobacteriota</taxon>
        <taxon>Fusobacteriia</taxon>
        <taxon>Fusobacteriales</taxon>
        <taxon>Fusobacteriaceae</taxon>
        <taxon>Fusobacterium</taxon>
    </lineage>
</organism>
<dbReference type="InterPro" id="IPR036821">
    <property type="entry name" value="Peptide_deformylase_sf"/>
</dbReference>